<comment type="caution">
    <text evidence="14">The sequence shown here is derived from an EMBL/GenBank/DDBJ whole genome shotgun (WGS) entry which is preliminary data.</text>
</comment>
<keyword evidence="3" id="KW-0410">Iron transport</keyword>
<reference evidence="15" key="3">
    <citation type="submission" date="2020-01" db="EMBL/GenBank/DDBJ databases">
        <authorList>
            <person name="Perkins V."/>
            <person name="Lessard M.-H."/>
            <person name="Dugat-Bony E."/>
            <person name="Frenette M."/>
            <person name="Labrie S."/>
        </authorList>
    </citation>
    <scope>NUCLEOTIDE SEQUENCE</scope>
    <source>
        <strain evidence="15">LMA-70</strain>
    </source>
</reference>
<protein>
    <submittedName>
        <fullName evidence="14">Similar to Saccharomyces cerevisiae YMR058W FET3 Ferro-O2-oxidoreductase required for high-affinity iron uptake and involved in mediating resistance to copper ion toxicity</fullName>
    </submittedName>
</protein>
<dbReference type="PROSITE" id="PS00079">
    <property type="entry name" value="MULTICOPPER_OXIDASE1"/>
    <property type="match status" value="1"/>
</dbReference>
<proteinExistence type="inferred from homology"/>
<dbReference type="Gene3D" id="2.60.40.420">
    <property type="entry name" value="Cupredoxins - blue copper proteins"/>
    <property type="match status" value="3"/>
</dbReference>
<dbReference type="PANTHER" id="PTHR11709">
    <property type="entry name" value="MULTI-COPPER OXIDASE"/>
    <property type="match status" value="1"/>
</dbReference>
<dbReference type="SUPFAM" id="SSF49503">
    <property type="entry name" value="Cupredoxins"/>
    <property type="match status" value="3"/>
</dbReference>
<dbReference type="FunFam" id="2.60.40.420:FF:000024">
    <property type="entry name" value="FET5p Multicopper oxidase"/>
    <property type="match status" value="1"/>
</dbReference>
<evidence type="ECO:0000256" key="3">
    <source>
        <dbReference type="ARBA" id="ARBA00022496"/>
    </source>
</evidence>
<evidence type="ECO:0000256" key="2">
    <source>
        <dbReference type="ARBA" id="ARBA00010609"/>
    </source>
</evidence>
<dbReference type="InterPro" id="IPR002355">
    <property type="entry name" value="Cu_oxidase_Cu_BS"/>
</dbReference>
<dbReference type="CDD" id="cd13851">
    <property type="entry name" value="CuRO_1_Fet3p"/>
    <property type="match status" value="1"/>
</dbReference>
<evidence type="ECO:0000256" key="9">
    <source>
        <dbReference type="SAM" id="Phobius"/>
    </source>
</evidence>
<evidence type="ECO:0000256" key="10">
    <source>
        <dbReference type="SAM" id="SignalP"/>
    </source>
</evidence>
<feature type="signal peptide" evidence="10">
    <location>
        <begin position="1"/>
        <end position="20"/>
    </location>
</feature>
<dbReference type="GO" id="GO:0004322">
    <property type="term" value="F:ferroxidase activity"/>
    <property type="evidence" value="ECO:0007669"/>
    <property type="project" value="TreeGrafter"/>
</dbReference>
<feature type="domain" description="Plastocyanin-like" evidence="13">
    <location>
        <begin position="28"/>
        <end position="145"/>
    </location>
</feature>
<comment type="similarity">
    <text evidence="2">Belongs to the multicopper oxidase family.</text>
</comment>
<keyword evidence="4" id="KW-0479">Metal-binding</keyword>
<gene>
    <name evidence="14" type="ORF">BN980_GECA09s00571g</name>
    <name evidence="15" type="ORF">DV451_004705</name>
</gene>
<evidence type="ECO:0000256" key="8">
    <source>
        <dbReference type="ARBA" id="ARBA00023180"/>
    </source>
</evidence>
<dbReference type="CDD" id="cd13899">
    <property type="entry name" value="CuRO_3_Fet3p"/>
    <property type="match status" value="1"/>
</dbReference>
<dbReference type="GO" id="GO:0033215">
    <property type="term" value="P:reductive iron assimilation"/>
    <property type="evidence" value="ECO:0007669"/>
    <property type="project" value="TreeGrafter"/>
</dbReference>
<dbReference type="FunFam" id="2.60.40.420:FF:000022">
    <property type="entry name" value="FET5p Multicopper oxidase"/>
    <property type="match status" value="1"/>
</dbReference>
<keyword evidence="7" id="KW-0186">Copper</keyword>
<dbReference type="CDD" id="cd13877">
    <property type="entry name" value="CuRO_2_Fet3p_like"/>
    <property type="match status" value="1"/>
</dbReference>
<evidence type="ECO:0000259" key="12">
    <source>
        <dbReference type="Pfam" id="PF07731"/>
    </source>
</evidence>
<keyword evidence="3" id="KW-0408">Iron</keyword>
<keyword evidence="6" id="KW-0560">Oxidoreductase</keyword>
<reference evidence="14 16" key="1">
    <citation type="submission" date="2014-03" db="EMBL/GenBank/DDBJ databases">
        <authorList>
            <person name="Casaregola S."/>
        </authorList>
    </citation>
    <scope>NUCLEOTIDE SEQUENCE [LARGE SCALE GENOMIC DNA]</scope>
    <source>
        <strain evidence="14 16">CLIB 918</strain>
    </source>
</reference>
<keyword evidence="3" id="KW-0406">Ion transport</keyword>
<keyword evidence="16" id="KW-1185">Reference proteome</keyword>
<feature type="chain" id="PRO_5044544395" evidence="10">
    <location>
        <begin position="21"/>
        <end position="598"/>
    </location>
</feature>
<dbReference type="InterPro" id="IPR045087">
    <property type="entry name" value="Cu-oxidase_fam"/>
</dbReference>
<feature type="transmembrane region" description="Helical" evidence="9">
    <location>
        <begin position="561"/>
        <end position="583"/>
    </location>
</feature>
<evidence type="ECO:0000259" key="11">
    <source>
        <dbReference type="Pfam" id="PF00394"/>
    </source>
</evidence>
<dbReference type="InterPro" id="IPR011706">
    <property type="entry name" value="Cu-oxidase_C"/>
</dbReference>
<name>A0A0J9XCC2_GEOCN</name>
<dbReference type="Pfam" id="PF07732">
    <property type="entry name" value="Cu-oxidase_3"/>
    <property type="match status" value="1"/>
</dbReference>
<dbReference type="GO" id="GO:0033573">
    <property type="term" value="C:high-affinity iron permease complex"/>
    <property type="evidence" value="ECO:0007669"/>
    <property type="project" value="TreeGrafter"/>
</dbReference>
<evidence type="ECO:0000256" key="6">
    <source>
        <dbReference type="ARBA" id="ARBA00023002"/>
    </source>
</evidence>
<dbReference type="InterPro" id="IPR044130">
    <property type="entry name" value="CuRO_2_Fet3-like"/>
</dbReference>
<dbReference type="PROSITE" id="PS00080">
    <property type="entry name" value="MULTICOPPER_OXIDASE2"/>
    <property type="match status" value="1"/>
</dbReference>
<dbReference type="InterPro" id="IPR008972">
    <property type="entry name" value="Cupredoxin"/>
</dbReference>
<evidence type="ECO:0000256" key="1">
    <source>
        <dbReference type="ARBA" id="ARBA00001935"/>
    </source>
</evidence>
<accession>A0A0J9XCC2</accession>
<dbReference type="InterPro" id="IPR001117">
    <property type="entry name" value="Cu-oxidase_2nd"/>
</dbReference>
<keyword evidence="9" id="KW-1133">Transmembrane helix</keyword>
<evidence type="ECO:0000313" key="15">
    <source>
        <dbReference type="EMBL" id="KAF5095313.1"/>
    </source>
</evidence>
<dbReference type="STRING" id="1173061.A0A0J9XCC2"/>
<keyword evidence="3" id="KW-0813">Transport</keyword>
<evidence type="ECO:0000259" key="13">
    <source>
        <dbReference type="Pfam" id="PF07732"/>
    </source>
</evidence>
<dbReference type="InterPro" id="IPR033138">
    <property type="entry name" value="Cu_oxidase_CS"/>
</dbReference>
<dbReference type="GO" id="GO:0010106">
    <property type="term" value="P:cellular response to iron ion starvation"/>
    <property type="evidence" value="ECO:0007669"/>
    <property type="project" value="TreeGrafter"/>
</dbReference>
<comment type="cofactor">
    <cofactor evidence="1">
        <name>Cu cation</name>
        <dbReference type="ChEBI" id="CHEBI:23378"/>
    </cofactor>
</comment>
<evidence type="ECO:0000313" key="14">
    <source>
        <dbReference type="EMBL" id="CDO54869.1"/>
    </source>
</evidence>
<dbReference type="Pfam" id="PF07731">
    <property type="entry name" value="Cu-oxidase_2"/>
    <property type="match status" value="1"/>
</dbReference>
<sequence length="598" mass="67365">MKISILHTLAASLLSTAALAKTVEFDWNVTWVTANPDGLKSRQVVGINNQWPLPEVHVDKGDRVIFHVHNQLPKHNTSIHFHGLYQNGTNAMDGPPNVVQCPIPPGASFTYDFNVVQNGTYWYHSHVSGQYPNGYRGAFVVHDKDAYFADKFDEELTWTFSDWYHEVTDLLLPKFLSLYNPSGAEPVPQNLLFKDSMNTSVAIKPDTTYLIHLMNIGALGSVFFWIEDHDFEIVEVDGVYTEPTKADKLYITPAQRYAILLKTKPKTDKNYGIVSVFDSTMFDVIPDDLVLNQTNWLEYDANAPHERVILDVDSSEDIEAFDDFNLIPHDRRELYPEPDQEIVVDVIMNNLISGKNYAFFNNITYTSPVVPSLYTVFSAESDEQANNPAIYGEYTNSFVLQHMDTIQLVLNNADAGNHPFHMHGHEFQLIHRSEEYDDDDPQAFDPEDHPPFPEIPMRRDTVFVRPNGNIVLRFRADNPGVWLFHCHIEWHLEQGLALTLIEAPTQLRKNQNIPASHYEMCAIAGVPSAGNAAGNTKDFLDLTGQNAQEDDLPAGFTLKGVIALIVSIVSAILGVGFIAWYGIDDSEPVGHIPIPDEE</sequence>
<keyword evidence="9" id="KW-0472">Membrane</keyword>
<dbReference type="Pfam" id="PF00394">
    <property type="entry name" value="Cu-oxidase"/>
    <property type="match status" value="1"/>
</dbReference>
<dbReference type="EMBL" id="QQZK01000151">
    <property type="protein sequence ID" value="KAF5095313.1"/>
    <property type="molecule type" value="Genomic_DNA"/>
</dbReference>
<reference evidence="15" key="2">
    <citation type="journal article" date="2020" name="Front. Microbiol.">
        <title>Phenotypic and Genetic Characterization of the Cheese Ripening Yeast Geotrichum candidum.</title>
        <authorList>
            <person name="Perkins V."/>
            <person name="Vignola S."/>
            <person name="Lessard M.H."/>
            <person name="Plante P.L."/>
            <person name="Corbeil J."/>
            <person name="Dugat-Bony E."/>
            <person name="Frenette M."/>
            <person name="Labrie S."/>
        </authorList>
    </citation>
    <scope>NUCLEOTIDE SEQUENCE</scope>
    <source>
        <strain evidence="15">LMA-70</strain>
    </source>
</reference>
<keyword evidence="5 10" id="KW-0732">Signal</keyword>
<keyword evidence="8" id="KW-0325">Glycoprotein</keyword>
<dbReference type="AlphaFoldDB" id="A0A0J9XCC2"/>
<evidence type="ECO:0000256" key="4">
    <source>
        <dbReference type="ARBA" id="ARBA00022723"/>
    </source>
</evidence>
<dbReference type="PANTHER" id="PTHR11709:SF361">
    <property type="entry name" value="IRON TRANSPORT MULTICOPPER OXIDASE FET3"/>
    <property type="match status" value="1"/>
</dbReference>
<feature type="domain" description="Plastocyanin-like" evidence="12">
    <location>
        <begin position="365"/>
        <end position="505"/>
    </location>
</feature>
<evidence type="ECO:0000256" key="7">
    <source>
        <dbReference type="ARBA" id="ARBA00023008"/>
    </source>
</evidence>
<dbReference type="InterPro" id="IPR011707">
    <property type="entry name" value="Cu-oxidase-like_N"/>
</dbReference>
<keyword evidence="9" id="KW-0812">Transmembrane</keyword>
<dbReference type="EMBL" id="CCBN010000009">
    <property type="protein sequence ID" value="CDO54869.1"/>
    <property type="molecule type" value="Genomic_DNA"/>
</dbReference>
<organism evidence="14 16">
    <name type="scientific">Geotrichum candidum</name>
    <name type="common">Oospora lactis</name>
    <name type="synonym">Dipodascus geotrichum</name>
    <dbReference type="NCBI Taxonomy" id="1173061"/>
    <lineage>
        <taxon>Eukaryota</taxon>
        <taxon>Fungi</taxon>
        <taxon>Dikarya</taxon>
        <taxon>Ascomycota</taxon>
        <taxon>Saccharomycotina</taxon>
        <taxon>Dipodascomycetes</taxon>
        <taxon>Dipodascales</taxon>
        <taxon>Dipodascaceae</taxon>
        <taxon>Geotrichum</taxon>
    </lineage>
</organism>
<dbReference type="OrthoDB" id="2121828at2759"/>
<dbReference type="Proteomes" id="UP000242525">
    <property type="component" value="Unassembled WGS sequence"/>
</dbReference>
<dbReference type="GO" id="GO:0005507">
    <property type="term" value="F:copper ion binding"/>
    <property type="evidence" value="ECO:0007669"/>
    <property type="project" value="InterPro"/>
</dbReference>
<feature type="domain" description="Plastocyanin-like" evidence="11">
    <location>
        <begin position="155"/>
        <end position="301"/>
    </location>
</feature>
<evidence type="ECO:0000313" key="16">
    <source>
        <dbReference type="Proteomes" id="UP000242525"/>
    </source>
</evidence>
<dbReference type="Proteomes" id="UP000750522">
    <property type="component" value="Unassembled WGS sequence"/>
</dbReference>
<evidence type="ECO:0000256" key="5">
    <source>
        <dbReference type="ARBA" id="ARBA00022729"/>
    </source>
</evidence>